<protein>
    <submittedName>
        <fullName evidence="1">Uncharacterized protein</fullName>
    </submittedName>
</protein>
<organism evidence="1 2">
    <name type="scientific">Legionella fallonii LLAP-10</name>
    <dbReference type="NCBI Taxonomy" id="1212491"/>
    <lineage>
        <taxon>Bacteria</taxon>
        <taxon>Pseudomonadati</taxon>
        <taxon>Pseudomonadota</taxon>
        <taxon>Gammaproteobacteria</taxon>
        <taxon>Legionellales</taxon>
        <taxon>Legionellaceae</taxon>
        <taxon>Legionella</taxon>
    </lineage>
</organism>
<name>A0A098G0F7_9GAMM</name>
<dbReference type="RefSeq" id="WP_045094755.1">
    <property type="nucleotide sequence ID" value="NZ_LN614827.1"/>
</dbReference>
<proteinExistence type="predicted"/>
<dbReference type="HOGENOM" id="CLU_965737_0_0_6"/>
<reference evidence="2" key="1">
    <citation type="submission" date="2014-09" db="EMBL/GenBank/DDBJ databases">
        <authorList>
            <person name="Gomez-Valero L."/>
        </authorList>
    </citation>
    <scope>NUCLEOTIDE SEQUENCE [LARGE SCALE GENOMIC DNA]</scope>
    <source>
        <strain evidence="2">ATCC700992</strain>
    </source>
</reference>
<evidence type="ECO:0000313" key="1">
    <source>
        <dbReference type="EMBL" id="CEG55992.1"/>
    </source>
</evidence>
<gene>
    <name evidence="1" type="ORF">LFA_0535</name>
</gene>
<dbReference type="EMBL" id="LN614827">
    <property type="protein sequence ID" value="CEG55992.1"/>
    <property type="molecule type" value="Genomic_DNA"/>
</dbReference>
<dbReference type="AlphaFoldDB" id="A0A098G0F7"/>
<keyword evidence="2" id="KW-1185">Reference proteome</keyword>
<dbReference type="KEGG" id="lfa:LFA_0535"/>
<evidence type="ECO:0000313" key="2">
    <source>
        <dbReference type="Proteomes" id="UP000032430"/>
    </source>
</evidence>
<dbReference type="Proteomes" id="UP000032430">
    <property type="component" value="Chromosome I"/>
</dbReference>
<accession>A0A098G0F7</accession>
<sequence length="288" mass="33339">MNLCNDVLEVIGKFGNFHDLTMLKWTCKSYVHNANLNEYILKNLATSFNLQWNTHDLKQFIATTCNENFETFFYNLSAEIRSLLPSLRSEHNEYNYINLFKITSGKIDKNYMIFLNFLVSHGLYRLLFLCCETNKSLPRMDIISSGLIYEVVQNSLYFDKKIIMINYLCLLANDKINYSYAYSGAMRLSPLAKAFTLNDFIMMKLLLNKGANVNEMTFFPEQKKIASVKDMVLNRISTLNDLIEGLDNKSSNDTAVQIKIHEAYQERDTLIITFNLNEELSSQCCSIL</sequence>